<keyword evidence="3" id="KW-1185">Reference proteome</keyword>
<dbReference type="RefSeq" id="WP_311362032.1">
    <property type="nucleotide sequence ID" value="NZ_JAVRIE010000004.1"/>
</dbReference>
<dbReference type="AlphaFoldDB" id="A0AAW8R2M7"/>
<feature type="transmembrane region" description="Helical" evidence="1">
    <location>
        <begin position="891"/>
        <end position="909"/>
    </location>
</feature>
<proteinExistence type="predicted"/>
<keyword evidence="1" id="KW-1133">Transmembrane helix</keyword>
<dbReference type="SUPFAM" id="SSF82714">
    <property type="entry name" value="Multidrug efflux transporter AcrB TolC docking domain, DN and DC subdomains"/>
    <property type="match status" value="2"/>
</dbReference>
<feature type="transmembrane region" description="Helical" evidence="1">
    <location>
        <begin position="965"/>
        <end position="982"/>
    </location>
</feature>
<dbReference type="Gene3D" id="1.20.1640.10">
    <property type="entry name" value="Multidrug efflux transporter AcrB transmembrane domain"/>
    <property type="match status" value="2"/>
</dbReference>
<feature type="transmembrane region" description="Helical" evidence="1">
    <location>
        <begin position="345"/>
        <end position="378"/>
    </location>
</feature>
<feature type="transmembrane region" description="Helical" evidence="1">
    <location>
        <begin position="464"/>
        <end position="491"/>
    </location>
</feature>
<feature type="transmembrane region" description="Helical" evidence="1">
    <location>
        <begin position="915"/>
        <end position="938"/>
    </location>
</feature>
<name>A0AAW8R2M7_9ALTE</name>
<keyword evidence="1" id="KW-0812">Transmembrane</keyword>
<keyword evidence="1" id="KW-0472">Membrane</keyword>
<feature type="transmembrane region" description="Helical" evidence="1">
    <location>
        <begin position="988"/>
        <end position="1017"/>
    </location>
</feature>
<comment type="caution">
    <text evidence="2">The sequence shown here is derived from an EMBL/GenBank/DDBJ whole genome shotgun (WGS) entry which is preliminary data.</text>
</comment>
<dbReference type="GO" id="GO:0005886">
    <property type="term" value="C:plasma membrane"/>
    <property type="evidence" value="ECO:0007669"/>
    <property type="project" value="TreeGrafter"/>
</dbReference>
<dbReference type="InterPro" id="IPR001036">
    <property type="entry name" value="Acrflvin-R"/>
</dbReference>
<gene>
    <name evidence="2" type="ORF">RM544_12020</name>
</gene>
<dbReference type="Gene3D" id="3.30.70.1440">
    <property type="entry name" value="Multidrug efflux transporter AcrB pore domain"/>
    <property type="match status" value="1"/>
</dbReference>
<dbReference type="Proteomes" id="UP001249020">
    <property type="component" value="Unassembled WGS sequence"/>
</dbReference>
<protein>
    <submittedName>
        <fullName evidence="2">Efflux RND transporter permease subunit</fullName>
    </submittedName>
</protein>
<feature type="transmembrane region" description="Helical" evidence="1">
    <location>
        <begin position="14"/>
        <end position="33"/>
    </location>
</feature>
<feature type="transmembrane region" description="Helical" evidence="1">
    <location>
        <begin position="527"/>
        <end position="546"/>
    </location>
</feature>
<dbReference type="PANTHER" id="PTHR32063">
    <property type="match status" value="1"/>
</dbReference>
<dbReference type="GO" id="GO:0042910">
    <property type="term" value="F:xenobiotic transmembrane transporter activity"/>
    <property type="evidence" value="ECO:0007669"/>
    <property type="project" value="TreeGrafter"/>
</dbReference>
<organism evidence="2 3">
    <name type="scientific">Brumicola blandensis</name>
    <dbReference type="NCBI Taxonomy" id="3075611"/>
    <lineage>
        <taxon>Bacteria</taxon>
        <taxon>Pseudomonadati</taxon>
        <taxon>Pseudomonadota</taxon>
        <taxon>Gammaproteobacteria</taxon>
        <taxon>Alteromonadales</taxon>
        <taxon>Alteromonadaceae</taxon>
        <taxon>Brumicola</taxon>
    </lineage>
</organism>
<dbReference type="EMBL" id="JAVRIE010000004">
    <property type="protein sequence ID" value="MDT0583269.1"/>
    <property type="molecule type" value="Genomic_DNA"/>
</dbReference>
<evidence type="ECO:0000313" key="3">
    <source>
        <dbReference type="Proteomes" id="UP001249020"/>
    </source>
</evidence>
<sequence>MLNLSDIGLKYNRLIMTLVLSLMIFGGISYFTLPAQEDPSIKIREAVITTNFPGMPAEKIELLVTKTVEEGVRNVDEVEEIRSISMQGTSVVYVDLYDRFFDLDQIWDKVRNELDKVQNQLPDGTQDHIINDNFGDVAILTVALQADDGISMGDMFDMAQHARDMMYTVEGTQSVDILGAQQENIVIEVSDVKAAQLGLSPNQLIDTLQQQNVLRSGGTINLSGKSFNVVPSGDFSNIQSLREVIFTLPNSTSTIHLEDIAKVYRTTQDPAFQTAYFNGKRAIVLAVAKNNTYSVTEFSPRLEAMIKELEQQMPAGIYLNVITRQADQVNAAVDGVSMNVIQTLAIVLGVVILFLGFRIGIIVGAIVPAVVLIVLAILNFSGMALERMSLATLIISLGLLVDNGIVVAEDFKKRLENGEKRRDIVSNIGSSLAIPLLTSSATTMLVFLPLMLAESDSGEYTRSVSIVIIYSLFTSWLLSLMVTPFLCYLFIRDKGTKKPNVLQAKVASFFDLLNPAYKSILHFVLKYRAFTIILSVLLFIGAGAAMSTVPVKFFPDSDRAQVLAYIDLPAGSSMRETEAVLNDVFTKLDNKERYSHVDNYAAYGGFGGPRFVLSLTPITPEASKSFIMLNLSDRRYQDEIIAKLREDFAEHFPQVNARVTKMFLGPSDSNKIDVQVIGPDKDFIYKTALEIQEIFRQLDGTVEIKNDWENKVIQLDVQIDQARAKRAGLTSADIARSLETFFSGRVISEFREGDDLIPILIRGEAQDRFDLSRIYDINVYSAQRNINVPLEQVADIRFTPQYARIARENLFRTVTIEAKNLYMTAEDMVPLLESQFDEIRAKLPPAHRLEFDGVVKDSKESQASLNANLPLCLAVVMLVLIAQFNSLRRAGIVILTVPLILIGAVLGLLTVQANFGFMVILGLYALAGIIVNNAIVLIDRIDIERKEQDDQYEALVEACMRRLRPIVMSTVTTILGLLPLIISQDALFFGMASALAFGLGIGSLLTLGVVPVLYSLLFRMPGKQQKEASE</sequence>
<evidence type="ECO:0000256" key="1">
    <source>
        <dbReference type="SAM" id="Phobius"/>
    </source>
</evidence>
<dbReference type="InterPro" id="IPR027463">
    <property type="entry name" value="AcrB_DN_DC_subdom"/>
</dbReference>
<dbReference type="Gene3D" id="3.30.70.1430">
    <property type="entry name" value="Multidrug efflux transporter AcrB pore domain"/>
    <property type="match status" value="2"/>
</dbReference>
<dbReference type="SUPFAM" id="SSF82866">
    <property type="entry name" value="Multidrug efflux transporter AcrB transmembrane domain"/>
    <property type="match status" value="2"/>
</dbReference>
<dbReference type="PANTHER" id="PTHR32063:SF18">
    <property type="entry name" value="CATION EFFLUX SYSTEM PROTEIN"/>
    <property type="match status" value="1"/>
</dbReference>
<dbReference type="SUPFAM" id="SSF82693">
    <property type="entry name" value="Multidrug efflux transporter AcrB pore domain, PN1, PN2, PC1 and PC2 subdomains"/>
    <property type="match status" value="3"/>
</dbReference>
<dbReference type="Gene3D" id="3.30.2090.10">
    <property type="entry name" value="Multidrug efflux transporter AcrB TolC docking domain, DN and DC subdomains"/>
    <property type="match status" value="2"/>
</dbReference>
<feature type="transmembrane region" description="Helical" evidence="1">
    <location>
        <begin position="865"/>
        <end position="884"/>
    </location>
</feature>
<evidence type="ECO:0000313" key="2">
    <source>
        <dbReference type="EMBL" id="MDT0583269.1"/>
    </source>
</evidence>
<feature type="transmembrane region" description="Helical" evidence="1">
    <location>
        <begin position="432"/>
        <end position="452"/>
    </location>
</feature>
<reference evidence="2 3" key="1">
    <citation type="submission" date="2023-09" db="EMBL/GenBank/DDBJ databases">
        <authorList>
            <person name="Rey-Velasco X."/>
        </authorList>
    </citation>
    <scope>NUCLEOTIDE SEQUENCE [LARGE SCALE GENOMIC DNA]</scope>
    <source>
        <strain evidence="2 3">W409</strain>
    </source>
</reference>
<accession>A0AAW8R2M7</accession>
<dbReference type="PRINTS" id="PR00702">
    <property type="entry name" value="ACRIFLAVINRP"/>
</dbReference>
<dbReference type="Pfam" id="PF00873">
    <property type="entry name" value="ACR_tran"/>
    <property type="match status" value="1"/>
</dbReference>
<dbReference type="Gene3D" id="3.30.70.1320">
    <property type="entry name" value="Multidrug efflux transporter AcrB pore domain like"/>
    <property type="match status" value="1"/>
</dbReference>